<sequence length="71" mass="7457">MWAARRRGRGREGMGSLGWVRRERGRVERGYVGWGKGVEALGGSVVEKAGREGKVGWGVVEGGGGGDVMAA</sequence>
<accession>A0A5B7H5H4</accession>
<gene>
    <name evidence="1" type="ORF">E2C01_059487</name>
</gene>
<evidence type="ECO:0000313" key="2">
    <source>
        <dbReference type="Proteomes" id="UP000324222"/>
    </source>
</evidence>
<protein>
    <submittedName>
        <fullName evidence="1">Uncharacterized protein</fullName>
    </submittedName>
</protein>
<dbReference type="AlphaFoldDB" id="A0A5B7H5H4"/>
<dbReference type="Proteomes" id="UP000324222">
    <property type="component" value="Unassembled WGS sequence"/>
</dbReference>
<evidence type="ECO:0000313" key="1">
    <source>
        <dbReference type="EMBL" id="MPC65353.1"/>
    </source>
</evidence>
<keyword evidence="2" id="KW-1185">Reference proteome</keyword>
<comment type="caution">
    <text evidence="1">The sequence shown here is derived from an EMBL/GenBank/DDBJ whole genome shotgun (WGS) entry which is preliminary data.</text>
</comment>
<reference evidence="1 2" key="1">
    <citation type="submission" date="2019-05" db="EMBL/GenBank/DDBJ databases">
        <title>Another draft genome of Portunus trituberculatus and its Hox gene families provides insights of decapod evolution.</title>
        <authorList>
            <person name="Jeong J.-H."/>
            <person name="Song I."/>
            <person name="Kim S."/>
            <person name="Choi T."/>
            <person name="Kim D."/>
            <person name="Ryu S."/>
            <person name="Kim W."/>
        </authorList>
    </citation>
    <scope>NUCLEOTIDE SEQUENCE [LARGE SCALE GENOMIC DNA]</scope>
    <source>
        <tissue evidence="1">Muscle</tissue>
    </source>
</reference>
<organism evidence="1 2">
    <name type="scientific">Portunus trituberculatus</name>
    <name type="common">Swimming crab</name>
    <name type="synonym">Neptunus trituberculatus</name>
    <dbReference type="NCBI Taxonomy" id="210409"/>
    <lineage>
        <taxon>Eukaryota</taxon>
        <taxon>Metazoa</taxon>
        <taxon>Ecdysozoa</taxon>
        <taxon>Arthropoda</taxon>
        <taxon>Crustacea</taxon>
        <taxon>Multicrustacea</taxon>
        <taxon>Malacostraca</taxon>
        <taxon>Eumalacostraca</taxon>
        <taxon>Eucarida</taxon>
        <taxon>Decapoda</taxon>
        <taxon>Pleocyemata</taxon>
        <taxon>Brachyura</taxon>
        <taxon>Eubrachyura</taxon>
        <taxon>Portunoidea</taxon>
        <taxon>Portunidae</taxon>
        <taxon>Portuninae</taxon>
        <taxon>Portunus</taxon>
    </lineage>
</organism>
<proteinExistence type="predicted"/>
<dbReference type="EMBL" id="VSRR010023256">
    <property type="protein sequence ID" value="MPC65353.1"/>
    <property type="molecule type" value="Genomic_DNA"/>
</dbReference>
<name>A0A5B7H5H4_PORTR</name>